<dbReference type="SMART" id="SM00267">
    <property type="entry name" value="GGDEF"/>
    <property type="match status" value="1"/>
</dbReference>
<dbReference type="InterPro" id="IPR000160">
    <property type="entry name" value="GGDEF_dom"/>
</dbReference>
<organism evidence="4 5">
    <name type="scientific">Trinickia violacea</name>
    <dbReference type="NCBI Taxonomy" id="2571746"/>
    <lineage>
        <taxon>Bacteria</taxon>
        <taxon>Pseudomonadati</taxon>
        <taxon>Pseudomonadota</taxon>
        <taxon>Betaproteobacteria</taxon>
        <taxon>Burkholderiales</taxon>
        <taxon>Burkholderiaceae</taxon>
        <taxon>Trinickia</taxon>
    </lineage>
</organism>
<dbReference type="InterPro" id="IPR043128">
    <property type="entry name" value="Rev_trsase/Diguanyl_cyclase"/>
</dbReference>
<dbReference type="PROSITE" id="PS50887">
    <property type="entry name" value="GGDEF"/>
    <property type="match status" value="1"/>
</dbReference>
<evidence type="ECO:0000313" key="5">
    <source>
        <dbReference type="Proteomes" id="UP000298656"/>
    </source>
</evidence>
<evidence type="ECO:0000313" key="4">
    <source>
        <dbReference type="EMBL" id="QCP52874.1"/>
    </source>
</evidence>
<dbReference type="GO" id="GO:1902201">
    <property type="term" value="P:negative regulation of bacterial-type flagellum-dependent cell motility"/>
    <property type="evidence" value="ECO:0007669"/>
    <property type="project" value="TreeGrafter"/>
</dbReference>
<dbReference type="GO" id="GO:0005886">
    <property type="term" value="C:plasma membrane"/>
    <property type="evidence" value="ECO:0007669"/>
    <property type="project" value="TreeGrafter"/>
</dbReference>
<dbReference type="Pfam" id="PF00990">
    <property type="entry name" value="GGDEF"/>
    <property type="match status" value="1"/>
</dbReference>
<comment type="catalytic activity">
    <reaction evidence="2">
        <text>2 GTP = 3',3'-c-di-GMP + 2 diphosphate</text>
        <dbReference type="Rhea" id="RHEA:24898"/>
        <dbReference type="ChEBI" id="CHEBI:33019"/>
        <dbReference type="ChEBI" id="CHEBI:37565"/>
        <dbReference type="ChEBI" id="CHEBI:58805"/>
        <dbReference type="EC" id="2.7.7.65"/>
    </reaction>
</comment>
<dbReference type="InterPro" id="IPR029016">
    <property type="entry name" value="GAF-like_dom_sf"/>
</dbReference>
<evidence type="ECO:0000259" key="3">
    <source>
        <dbReference type="PROSITE" id="PS50887"/>
    </source>
</evidence>
<feature type="domain" description="GGDEF" evidence="3">
    <location>
        <begin position="223"/>
        <end position="361"/>
    </location>
</feature>
<dbReference type="CDD" id="cd01949">
    <property type="entry name" value="GGDEF"/>
    <property type="match status" value="1"/>
</dbReference>
<dbReference type="AlphaFoldDB" id="A0A4P8IZY6"/>
<dbReference type="EC" id="2.7.7.65" evidence="1"/>
<dbReference type="InterPro" id="IPR029787">
    <property type="entry name" value="Nucleotide_cyclase"/>
</dbReference>
<evidence type="ECO:0000256" key="1">
    <source>
        <dbReference type="ARBA" id="ARBA00012528"/>
    </source>
</evidence>
<dbReference type="FunFam" id="3.30.70.270:FF:000001">
    <property type="entry name" value="Diguanylate cyclase domain protein"/>
    <property type="match status" value="1"/>
</dbReference>
<dbReference type="Proteomes" id="UP000298656">
    <property type="component" value="Chromosome 2"/>
</dbReference>
<dbReference type="SUPFAM" id="SSF55781">
    <property type="entry name" value="GAF domain-like"/>
    <property type="match status" value="1"/>
</dbReference>
<reference evidence="4 5" key="1">
    <citation type="submission" date="2019-05" db="EMBL/GenBank/DDBJ databases">
        <title>Burkholderia sp. DHOD12, isolated from subtropical forest soil.</title>
        <authorList>
            <person name="Gao Z.-H."/>
            <person name="Qiu L.-H."/>
        </authorList>
    </citation>
    <scope>NUCLEOTIDE SEQUENCE [LARGE SCALE GENOMIC DNA]</scope>
    <source>
        <strain evidence="4 5">DHOD12</strain>
    </source>
</reference>
<dbReference type="PANTHER" id="PTHR45138">
    <property type="entry name" value="REGULATORY COMPONENTS OF SENSORY TRANSDUCTION SYSTEM"/>
    <property type="match status" value="1"/>
</dbReference>
<accession>A0A4P8IZY6</accession>
<keyword evidence="5" id="KW-1185">Reference proteome</keyword>
<dbReference type="Gene3D" id="3.30.450.40">
    <property type="match status" value="1"/>
</dbReference>
<dbReference type="OrthoDB" id="9813903at2"/>
<dbReference type="PANTHER" id="PTHR45138:SF9">
    <property type="entry name" value="DIGUANYLATE CYCLASE DGCM-RELATED"/>
    <property type="match status" value="1"/>
</dbReference>
<dbReference type="GO" id="GO:0052621">
    <property type="term" value="F:diguanylate cyclase activity"/>
    <property type="evidence" value="ECO:0007669"/>
    <property type="project" value="UniProtKB-EC"/>
</dbReference>
<sequence length="361" mass="39987">MTDDSQTRLSERLRVLVQTVQQNERTLRRFQDVELALIGAQDFDSFLEVLFVRLPQEFRLHSVRLWADTALPLLKELLELGAPQGAPRPELLVHAAARDAGARLCKGGSPWLGRGDANVPSPLSTFFADALPKSAILLPLTQRGMTLGYLCLASSDPNRFAPGMATDILERFASIVTASLDNIAHRERLKRLGMTDALTGLANRRHFDERLQEEVMRAARHGVPVTCLFADIDHFKRINDTHGHAAGDRALIAVAGCVRYQLRATDILARYGGEEFAALLVQTDRQGARIVAERIRRAVAALEVFDERGERIALTLSIGIAVKMIDARRDAAGAAHALIEDADQAMYRAKRNGRDRVEEDD</sequence>
<evidence type="ECO:0000256" key="2">
    <source>
        <dbReference type="ARBA" id="ARBA00034247"/>
    </source>
</evidence>
<name>A0A4P8IZY6_9BURK</name>
<proteinExistence type="predicted"/>
<dbReference type="RefSeq" id="WP_137335645.1">
    <property type="nucleotide sequence ID" value="NZ_CP040078.1"/>
</dbReference>
<gene>
    <name evidence="4" type="ORF">FAZ95_27560</name>
</gene>
<dbReference type="EMBL" id="CP040078">
    <property type="protein sequence ID" value="QCP52874.1"/>
    <property type="molecule type" value="Genomic_DNA"/>
</dbReference>
<dbReference type="KEGG" id="tvl:FAZ95_27560"/>
<dbReference type="SUPFAM" id="SSF55073">
    <property type="entry name" value="Nucleotide cyclase"/>
    <property type="match status" value="1"/>
</dbReference>
<dbReference type="NCBIfam" id="TIGR00254">
    <property type="entry name" value="GGDEF"/>
    <property type="match status" value="1"/>
</dbReference>
<dbReference type="InterPro" id="IPR050469">
    <property type="entry name" value="Diguanylate_Cyclase"/>
</dbReference>
<protein>
    <recommendedName>
        <fullName evidence="1">diguanylate cyclase</fullName>
        <ecNumber evidence="1">2.7.7.65</ecNumber>
    </recommendedName>
</protein>
<dbReference type="GO" id="GO:0043709">
    <property type="term" value="P:cell adhesion involved in single-species biofilm formation"/>
    <property type="evidence" value="ECO:0007669"/>
    <property type="project" value="TreeGrafter"/>
</dbReference>
<dbReference type="Gene3D" id="3.30.70.270">
    <property type="match status" value="1"/>
</dbReference>